<dbReference type="Proteomes" id="UP000245283">
    <property type="component" value="Unassembled WGS sequence"/>
</dbReference>
<dbReference type="InterPro" id="IPR019606">
    <property type="entry name" value="GerMN"/>
</dbReference>
<name>A0A2V1K7J8_9ACTO</name>
<comment type="caution">
    <text evidence="3">The sequence shown here is derived from an EMBL/GenBank/DDBJ whole genome shotgun (WGS) entry which is preliminary data.</text>
</comment>
<organism evidence="3 4">
    <name type="scientific">Ancrocorticia populi</name>
    <dbReference type="NCBI Taxonomy" id="2175228"/>
    <lineage>
        <taxon>Bacteria</taxon>
        <taxon>Bacillati</taxon>
        <taxon>Actinomycetota</taxon>
        <taxon>Actinomycetes</taxon>
        <taxon>Actinomycetales</taxon>
        <taxon>Actinomycetaceae</taxon>
        <taxon>Ancrocorticia</taxon>
    </lineage>
</organism>
<feature type="domain" description="GerMN" evidence="2">
    <location>
        <begin position="202"/>
        <end position="291"/>
    </location>
</feature>
<evidence type="ECO:0000256" key="1">
    <source>
        <dbReference type="SAM" id="SignalP"/>
    </source>
</evidence>
<dbReference type="Pfam" id="PF25976">
    <property type="entry name" value="LpqB_N"/>
    <property type="match status" value="1"/>
</dbReference>
<dbReference type="PROSITE" id="PS51257">
    <property type="entry name" value="PROKAR_LIPOPROTEIN"/>
    <property type="match status" value="1"/>
</dbReference>
<sequence>MRRFRLFALLAAIALAIGGCSSLPRSGGVHAVNPSGVEDSNVGLRGQPPAEGATPEEIVLGFLTASRAGVEDNFAVARQYLLSTTSGEWDPYAQVRVYPDAQSIQTSRTATGAVRAKVGSLGTLASDGSYTESANEAVSISDFSLARDSDGEWRIASLDDGVFLSEHTFFTQLYTETPVYFLSANHEYLVADLRWFPRNEAASRAVNALVTGPSTWLSEGVTTALPEDTKMTKTVTVTDSVASVELSSNVLSLPQEQRNQINQQITQTIMATESVQSAEVTSQGSPIVEGDGSALSDYPFGSYGISLLSEGAPATESNGDPVPVPGLDTEDLDLEGLAVDYSTDAATYASLGDDGQTLYTMSSATGQTQSAIEGSNLAEPSFDHQGYVWTGERKNTGSLLAYSPSIAEGGGVAEERPSAPWLEGMTLREVSISRDGSRAIVVAETGGKTAIFASGVVRNADGAPISLSDPVRIGQRLTNVSDVAWIGPSELVALGRTSAGSDMSLYSIKIGGPTSRLISIQGTDGVALTAGRGEQSVVILTDQGTVLGRSGGAWRNITTSADAVALPG</sequence>
<evidence type="ECO:0000313" key="4">
    <source>
        <dbReference type="Proteomes" id="UP000245283"/>
    </source>
</evidence>
<dbReference type="SMART" id="SM00909">
    <property type="entry name" value="Germane"/>
    <property type="match status" value="1"/>
</dbReference>
<proteinExistence type="predicted"/>
<gene>
    <name evidence="3" type="ORF">DD236_03315</name>
</gene>
<dbReference type="Pfam" id="PF10646">
    <property type="entry name" value="Germane"/>
    <property type="match status" value="1"/>
</dbReference>
<keyword evidence="1" id="KW-0732">Signal</keyword>
<dbReference type="InterPro" id="IPR059026">
    <property type="entry name" value="LpqB_N"/>
</dbReference>
<dbReference type="Pfam" id="PF10647">
    <property type="entry name" value="Gmad1"/>
    <property type="match status" value="1"/>
</dbReference>
<dbReference type="RefSeq" id="WP_109092926.1">
    <property type="nucleotide sequence ID" value="NZ_CAMELQ010000089.1"/>
</dbReference>
<keyword evidence="4" id="KW-1185">Reference proteome</keyword>
<dbReference type="InterPro" id="IPR018910">
    <property type="entry name" value="LpqB_C"/>
</dbReference>
<dbReference type="OrthoDB" id="3226781at2"/>
<reference evidence="4" key="1">
    <citation type="submission" date="2018-05" db="EMBL/GenBank/DDBJ databases">
        <authorList>
            <person name="Li Y."/>
        </authorList>
    </citation>
    <scope>NUCLEOTIDE SEQUENCE [LARGE SCALE GENOMIC DNA]</scope>
    <source>
        <strain evidence="4">sk1b4</strain>
    </source>
</reference>
<evidence type="ECO:0000313" key="3">
    <source>
        <dbReference type="EMBL" id="PWF27426.1"/>
    </source>
</evidence>
<evidence type="ECO:0000259" key="2">
    <source>
        <dbReference type="SMART" id="SM00909"/>
    </source>
</evidence>
<dbReference type="EMBL" id="QETB01000001">
    <property type="protein sequence ID" value="PWF27426.1"/>
    <property type="molecule type" value="Genomic_DNA"/>
</dbReference>
<accession>A0A2V1K7J8</accession>
<dbReference type="AlphaFoldDB" id="A0A2V1K7J8"/>
<protein>
    <recommendedName>
        <fullName evidence="2">GerMN domain-containing protein</fullName>
    </recommendedName>
</protein>
<feature type="chain" id="PRO_5015884707" description="GerMN domain-containing protein" evidence="1">
    <location>
        <begin position="32"/>
        <end position="568"/>
    </location>
</feature>
<feature type="signal peptide" evidence="1">
    <location>
        <begin position="1"/>
        <end position="31"/>
    </location>
</feature>